<keyword evidence="2" id="KW-1185">Reference proteome</keyword>
<name>A0A7W7NTX7_9SPHN</name>
<dbReference type="Pfam" id="PF20043">
    <property type="entry name" value="DUF6445"/>
    <property type="match status" value="1"/>
</dbReference>
<comment type="caution">
    <text evidence="1">The sequence shown here is derived from an EMBL/GenBank/DDBJ whole genome shotgun (WGS) entry which is preliminary data.</text>
</comment>
<proteinExistence type="predicted"/>
<accession>A0A7W7NTX7</accession>
<evidence type="ECO:0000313" key="2">
    <source>
        <dbReference type="Proteomes" id="UP000575241"/>
    </source>
</evidence>
<dbReference type="EMBL" id="JACHLN010000003">
    <property type="protein sequence ID" value="MBB4840184.1"/>
    <property type="molecule type" value="Genomic_DNA"/>
</dbReference>
<dbReference type="RefSeq" id="WP_184168680.1">
    <property type="nucleotide sequence ID" value="NZ_JACHLN010000003.1"/>
</dbReference>
<reference evidence="1 2" key="1">
    <citation type="submission" date="2020-08" db="EMBL/GenBank/DDBJ databases">
        <title>Functional genomics of gut bacteria from endangered species of beetles.</title>
        <authorList>
            <person name="Carlos-Shanley C."/>
        </authorList>
    </citation>
    <scope>NUCLEOTIDE SEQUENCE [LARGE SCALE GENOMIC DNA]</scope>
    <source>
        <strain evidence="1 2">S00224</strain>
    </source>
</reference>
<dbReference type="InterPro" id="IPR045617">
    <property type="entry name" value="DUF6445"/>
</dbReference>
<sequence>MVRFRGMSVNSFDLSLNPRPAAQLSHIGREGEPLLRLDGLMRDAGQLVDYAAEQGGFEPVHGPAGGYPGIRAPAPLDYVGAVVRALDPVLREAFGLHGVRLGRAECNFSLVTLGAGDLAPSQRVPHIDTTDPLQFAFLHYLCGPEQGGTAFYRHRATGFEAITPERQPHYEAVRATEPEAAPGYIAGDTAEFEQVAAADAVFDRLLVYRSRQLHSGLVTGAGTSDPRTGRLTANIFVSYRPA</sequence>
<dbReference type="AlphaFoldDB" id="A0A7W7NTX7"/>
<organism evidence="1 2">
    <name type="scientific">Sphingomonas kyeonggiensis</name>
    <dbReference type="NCBI Taxonomy" id="1268553"/>
    <lineage>
        <taxon>Bacteria</taxon>
        <taxon>Pseudomonadati</taxon>
        <taxon>Pseudomonadota</taxon>
        <taxon>Alphaproteobacteria</taxon>
        <taxon>Sphingomonadales</taxon>
        <taxon>Sphingomonadaceae</taxon>
        <taxon>Sphingomonas</taxon>
    </lineage>
</organism>
<protein>
    <submittedName>
        <fullName evidence="1">Uncharacterized protein</fullName>
    </submittedName>
</protein>
<dbReference type="Proteomes" id="UP000575241">
    <property type="component" value="Unassembled WGS sequence"/>
</dbReference>
<evidence type="ECO:0000313" key="1">
    <source>
        <dbReference type="EMBL" id="MBB4840184.1"/>
    </source>
</evidence>
<gene>
    <name evidence="1" type="ORF">HNP52_003276</name>
</gene>